<evidence type="ECO:0000256" key="5">
    <source>
        <dbReference type="SAM" id="MobiDB-lite"/>
    </source>
</evidence>
<keyword evidence="4 6" id="KW-0472">Membrane</keyword>
<dbReference type="InterPro" id="IPR053326">
    <property type="entry name" value="GPCR1-like"/>
</dbReference>
<dbReference type="GO" id="GO:0016020">
    <property type="term" value="C:membrane"/>
    <property type="evidence" value="ECO:0007669"/>
    <property type="project" value="UniProtKB-SubCell"/>
</dbReference>
<accession>A0A183C5R0</accession>
<evidence type="ECO:0000256" key="2">
    <source>
        <dbReference type="ARBA" id="ARBA00022692"/>
    </source>
</evidence>
<reference evidence="8" key="1">
    <citation type="submission" date="2013-12" db="EMBL/GenBank/DDBJ databases">
        <authorList>
            <person name="Aslett M."/>
        </authorList>
    </citation>
    <scope>NUCLEOTIDE SEQUENCE [LARGE SCALE GENOMIC DNA]</scope>
    <source>
        <strain evidence="8">Lindley</strain>
    </source>
</reference>
<feature type="transmembrane region" description="Helical" evidence="6">
    <location>
        <begin position="120"/>
        <end position="143"/>
    </location>
</feature>
<dbReference type="GO" id="GO:0004930">
    <property type="term" value="F:G protein-coupled receptor activity"/>
    <property type="evidence" value="ECO:0007669"/>
    <property type="project" value="InterPro"/>
</dbReference>
<dbReference type="PROSITE" id="PS50262">
    <property type="entry name" value="G_PROTEIN_RECEP_F1_2"/>
    <property type="match status" value="1"/>
</dbReference>
<dbReference type="PANTHER" id="PTHR47632">
    <property type="entry name" value="FMRFAMIDE PEPTIDE RECEPTOR FAMILY-RELATED"/>
    <property type="match status" value="1"/>
</dbReference>
<feature type="transmembrane region" description="Helical" evidence="6">
    <location>
        <begin position="204"/>
        <end position="222"/>
    </location>
</feature>
<protein>
    <submittedName>
        <fullName evidence="9">G_PROTEIN_RECEP_F1_2 domain-containing protein</fullName>
    </submittedName>
</protein>
<dbReference type="Gene3D" id="1.20.1070.10">
    <property type="entry name" value="Rhodopsin 7-helix transmembrane proteins"/>
    <property type="match status" value="1"/>
</dbReference>
<feature type="domain" description="G-protein coupled receptors family 1 profile" evidence="7">
    <location>
        <begin position="100"/>
        <end position="356"/>
    </location>
</feature>
<keyword evidence="3 6" id="KW-1133">Transmembrane helix</keyword>
<dbReference type="PRINTS" id="PR00237">
    <property type="entry name" value="GPCRRHODOPSN"/>
</dbReference>
<comment type="subcellular location">
    <subcellularLocation>
        <location evidence="1">Membrane</location>
    </subcellularLocation>
</comment>
<dbReference type="Proteomes" id="UP000050741">
    <property type="component" value="Unassembled WGS sequence"/>
</dbReference>
<dbReference type="CDD" id="cd14978">
    <property type="entry name" value="7tmA_FMRFamide_R-like"/>
    <property type="match status" value="1"/>
</dbReference>
<feature type="transmembrane region" description="Helical" evidence="6">
    <location>
        <begin position="302"/>
        <end position="322"/>
    </location>
</feature>
<evidence type="ECO:0000313" key="8">
    <source>
        <dbReference type="Proteomes" id="UP000050741"/>
    </source>
</evidence>
<evidence type="ECO:0000256" key="4">
    <source>
        <dbReference type="ARBA" id="ARBA00023136"/>
    </source>
</evidence>
<keyword evidence="2 6" id="KW-0812">Transmembrane</keyword>
<feature type="region of interest" description="Disordered" evidence="5">
    <location>
        <begin position="380"/>
        <end position="418"/>
    </location>
</feature>
<feature type="transmembrane region" description="Helical" evidence="6">
    <location>
        <begin position="83"/>
        <end position="108"/>
    </location>
</feature>
<evidence type="ECO:0000313" key="9">
    <source>
        <dbReference type="WBParaSite" id="GPLIN_000820500"/>
    </source>
</evidence>
<evidence type="ECO:0000259" key="7">
    <source>
        <dbReference type="PROSITE" id="PS50262"/>
    </source>
</evidence>
<feature type="transmembrane region" description="Helical" evidence="6">
    <location>
        <begin position="334"/>
        <end position="357"/>
    </location>
</feature>
<dbReference type="AlphaFoldDB" id="A0A183C5R0"/>
<organism evidence="8 9">
    <name type="scientific">Globodera pallida</name>
    <name type="common">Potato cyst nematode worm</name>
    <name type="synonym">Heterodera pallida</name>
    <dbReference type="NCBI Taxonomy" id="36090"/>
    <lineage>
        <taxon>Eukaryota</taxon>
        <taxon>Metazoa</taxon>
        <taxon>Ecdysozoa</taxon>
        <taxon>Nematoda</taxon>
        <taxon>Chromadorea</taxon>
        <taxon>Rhabditida</taxon>
        <taxon>Tylenchina</taxon>
        <taxon>Tylenchomorpha</taxon>
        <taxon>Tylenchoidea</taxon>
        <taxon>Heteroderidae</taxon>
        <taxon>Heteroderinae</taxon>
        <taxon>Globodera</taxon>
    </lineage>
</organism>
<evidence type="ECO:0000256" key="6">
    <source>
        <dbReference type="SAM" id="Phobius"/>
    </source>
</evidence>
<reference evidence="8" key="2">
    <citation type="submission" date="2014-05" db="EMBL/GenBank/DDBJ databases">
        <title>The genome and life-stage specific transcriptomes of Globodera pallida elucidate key aspects of plant parasitism by a cyst nematode.</title>
        <authorList>
            <person name="Cotton J.A."/>
            <person name="Lilley C.J."/>
            <person name="Jones L.M."/>
            <person name="Kikuchi T."/>
            <person name="Reid A.J."/>
            <person name="Thorpe P."/>
            <person name="Tsai I.J."/>
            <person name="Beasley H."/>
            <person name="Blok V."/>
            <person name="Cock P.J.A."/>
            <person name="Van den Akker S.E."/>
            <person name="Holroyd N."/>
            <person name="Hunt M."/>
            <person name="Mantelin S."/>
            <person name="Naghra H."/>
            <person name="Pain A."/>
            <person name="Palomares-Rius J.E."/>
            <person name="Zarowiecki M."/>
            <person name="Berriman M."/>
            <person name="Jones J.T."/>
            <person name="Urwin P.E."/>
        </authorList>
    </citation>
    <scope>NUCLEOTIDE SEQUENCE [LARGE SCALE GENOMIC DNA]</scope>
    <source>
        <strain evidence="8">Lindley</strain>
    </source>
</reference>
<feature type="transmembrane region" description="Helical" evidence="6">
    <location>
        <begin position="163"/>
        <end position="192"/>
    </location>
</feature>
<dbReference type="SUPFAM" id="SSF81321">
    <property type="entry name" value="Family A G protein-coupled receptor-like"/>
    <property type="match status" value="1"/>
</dbReference>
<feature type="compositionally biased region" description="Polar residues" evidence="5">
    <location>
        <begin position="405"/>
        <end position="418"/>
    </location>
</feature>
<keyword evidence="8" id="KW-1185">Reference proteome</keyword>
<feature type="transmembrane region" description="Helical" evidence="6">
    <location>
        <begin position="263"/>
        <end position="290"/>
    </location>
</feature>
<evidence type="ECO:0000256" key="1">
    <source>
        <dbReference type="ARBA" id="ARBA00004370"/>
    </source>
</evidence>
<dbReference type="InterPro" id="IPR000276">
    <property type="entry name" value="GPCR_Rhodpsn"/>
</dbReference>
<dbReference type="InterPro" id="IPR017452">
    <property type="entry name" value="GPCR_Rhodpsn_7TM"/>
</dbReference>
<dbReference type="WBParaSite" id="GPLIN_000820500">
    <property type="protein sequence ID" value="GPLIN_000820500"/>
    <property type="gene ID" value="GPLIN_000820500"/>
</dbReference>
<name>A0A183C5R0_GLOPA</name>
<dbReference type="PANTHER" id="PTHR47632:SF3">
    <property type="entry name" value="G-PROTEIN COUPLED RECEPTORS FAMILY 1 PROFILE DOMAIN-CONTAINING PROTEIN"/>
    <property type="match status" value="1"/>
</dbReference>
<proteinExistence type="predicted"/>
<evidence type="ECO:0000256" key="3">
    <source>
        <dbReference type="ARBA" id="ARBA00022989"/>
    </source>
</evidence>
<sequence>MDNLPNLDYAEEYGEANIELQPTMLPFECNLTAADNAEQKTIDNVHLLFRYGIINWPNFTNCMPNCGLCTQFASDQFYITYNLVVIGLLLPFISLCGLCGNVLSAFVYSRVSLRQSYSGSLYLSALGCSDAAVIITALFLFFVDSIRRYSLALSVVYGSLSPIVYPAAMIAQTCSVYFTLVAGIDCFVQVWLPRAAKGLFARQCFQKATICAVLLFAFLYNIPHCFESILLNCWHPTFQSASVELCPAPLRYNPTYTLIYYKYMYAFFLAVGPLVILIALNTAVIVGTMICKRGNSEDNMALILVVLLFILCNIIALLINIFESHLSSALSWRINYIIDISNLLVVFNSSLNFVIYYNFSRLFRATFLCHFGQKKMPPLTLTATAQPPPHNNQSPRRRWRCRRPSGSNGTQESDQLSV</sequence>
<reference evidence="9" key="3">
    <citation type="submission" date="2016-06" db="UniProtKB">
        <authorList>
            <consortium name="WormBaseParasite"/>
        </authorList>
    </citation>
    <scope>IDENTIFICATION</scope>
</reference>